<protein>
    <submittedName>
        <fullName evidence="1">Uncharacterized protein</fullName>
    </submittedName>
</protein>
<dbReference type="EMBL" id="JAAAUY010003322">
    <property type="protein sequence ID" value="KAF9307577.1"/>
    <property type="molecule type" value="Genomic_DNA"/>
</dbReference>
<feature type="non-terminal residue" evidence="1">
    <location>
        <position position="1"/>
    </location>
</feature>
<evidence type="ECO:0000313" key="2">
    <source>
        <dbReference type="Proteomes" id="UP000696485"/>
    </source>
</evidence>
<name>A0A9P5VFY0_9FUNG</name>
<organism evidence="1 2">
    <name type="scientific">Podila minutissima</name>
    <dbReference type="NCBI Taxonomy" id="64525"/>
    <lineage>
        <taxon>Eukaryota</taxon>
        <taxon>Fungi</taxon>
        <taxon>Fungi incertae sedis</taxon>
        <taxon>Mucoromycota</taxon>
        <taxon>Mortierellomycotina</taxon>
        <taxon>Mortierellomycetes</taxon>
        <taxon>Mortierellales</taxon>
        <taxon>Mortierellaceae</taxon>
        <taxon>Podila</taxon>
    </lineage>
</organism>
<dbReference type="Proteomes" id="UP000696485">
    <property type="component" value="Unassembled WGS sequence"/>
</dbReference>
<dbReference type="AlphaFoldDB" id="A0A9P5VFY0"/>
<proteinExistence type="predicted"/>
<keyword evidence="2" id="KW-1185">Reference proteome</keyword>
<sequence>VLLKTSHDVPRSVHYADADAKSESEPESNANANADAITNAKYYIKSDAEFDAAKIHAIAIEVPKPANAEADAYPMTPAEKKCLANLLKTYADVFADNIADLQGRLQTQVKHMIDTGAAASVNMKPYWILKAHLDTALEEIKKMCNAGI</sequence>
<evidence type="ECO:0000313" key="1">
    <source>
        <dbReference type="EMBL" id="KAF9307577.1"/>
    </source>
</evidence>
<comment type="caution">
    <text evidence="1">The sequence shown here is derived from an EMBL/GenBank/DDBJ whole genome shotgun (WGS) entry which is preliminary data.</text>
</comment>
<accession>A0A9P5VFY0</accession>
<reference evidence="1" key="1">
    <citation type="journal article" date="2020" name="Fungal Divers.">
        <title>Resolving the Mortierellaceae phylogeny through synthesis of multi-gene phylogenetics and phylogenomics.</title>
        <authorList>
            <person name="Vandepol N."/>
            <person name="Liber J."/>
            <person name="Desiro A."/>
            <person name="Na H."/>
            <person name="Kennedy M."/>
            <person name="Barry K."/>
            <person name="Grigoriev I.V."/>
            <person name="Miller A.N."/>
            <person name="O'Donnell K."/>
            <person name="Stajich J.E."/>
            <person name="Bonito G."/>
        </authorList>
    </citation>
    <scope>NUCLEOTIDE SEQUENCE</scope>
    <source>
        <strain evidence="1">NVP1</strain>
    </source>
</reference>
<gene>
    <name evidence="1" type="ORF">BG006_005840</name>
</gene>
<feature type="non-terminal residue" evidence="1">
    <location>
        <position position="148"/>
    </location>
</feature>